<reference evidence="10 11" key="1">
    <citation type="journal article" date="2016" name="Nat. Commun.">
        <title>Thousands of microbial genomes shed light on interconnected biogeochemical processes in an aquifer system.</title>
        <authorList>
            <person name="Anantharaman K."/>
            <person name="Brown C.T."/>
            <person name="Hug L.A."/>
            <person name="Sharon I."/>
            <person name="Castelle C.J."/>
            <person name="Probst A.J."/>
            <person name="Thomas B.C."/>
            <person name="Singh A."/>
            <person name="Wilkins M.J."/>
            <person name="Karaoz U."/>
            <person name="Brodie E.L."/>
            <person name="Williams K.H."/>
            <person name="Hubbard S.S."/>
            <person name="Banfield J.F."/>
        </authorList>
    </citation>
    <scope>NUCLEOTIDE SEQUENCE [LARGE SCALE GENOMIC DNA]</scope>
</reference>
<name>A0A1F6U5N0_9PROT</name>
<evidence type="ECO:0000256" key="7">
    <source>
        <dbReference type="ARBA" id="ARBA00023136"/>
    </source>
</evidence>
<evidence type="ECO:0000313" key="10">
    <source>
        <dbReference type="EMBL" id="OGI52667.1"/>
    </source>
</evidence>
<protein>
    <submittedName>
        <fullName evidence="10">MFS transporter</fullName>
    </submittedName>
</protein>
<feature type="transmembrane region" description="Helical" evidence="8">
    <location>
        <begin position="284"/>
        <end position="304"/>
    </location>
</feature>
<proteinExistence type="predicted"/>
<feature type="transmembrane region" description="Helical" evidence="8">
    <location>
        <begin position="72"/>
        <end position="92"/>
    </location>
</feature>
<dbReference type="InterPro" id="IPR036259">
    <property type="entry name" value="MFS_trans_sf"/>
</dbReference>
<dbReference type="Gene3D" id="1.20.1250.20">
    <property type="entry name" value="MFS general substrate transporter like domains"/>
    <property type="match status" value="2"/>
</dbReference>
<dbReference type="AlphaFoldDB" id="A0A1F6U5N0"/>
<comment type="subcellular location">
    <subcellularLocation>
        <location evidence="1">Cell inner membrane</location>
        <topology evidence="1">Multi-pass membrane protein</topology>
    </subcellularLocation>
</comment>
<dbReference type="PANTHER" id="PTHR23522">
    <property type="entry name" value="BLL5896 PROTEIN"/>
    <property type="match status" value="1"/>
</dbReference>
<dbReference type="NCBIfam" id="NF037955">
    <property type="entry name" value="mfs"/>
    <property type="match status" value="1"/>
</dbReference>
<evidence type="ECO:0000256" key="1">
    <source>
        <dbReference type="ARBA" id="ARBA00004429"/>
    </source>
</evidence>
<keyword evidence="2" id="KW-0813">Transport</keyword>
<dbReference type="CDD" id="cd17335">
    <property type="entry name" value="MFS_MFSD6"/>
    <property type="match status" value="1"/>
</dbReference>
<feature type="transmembrane region" description="Helical" evidence="8">
    <location>
        <begin position="353"/>
        <end position="374"/>
    </location>
</feature>
<keyword evidence="3" id="KW-1003">Cell membrane</keyword>
<feature type="transmembrane region" description="Helical" evidence="8">
    <location>
        <begin position="98"/>
        <end position="117"/>
    </location>
</feature>
<dbReference type="GO" id="GO:0030395">
    <property type="term" value="F:lactose binding"/>
    <property type="evidence" value="ECO:0007669"/>
    <property type="project" value="TreeGrafter"/>
</dbReference>
<evidence type="ECO:0000313" key="11">
    <source>
        <dbReference type="Proteomes" id="UP000179037"/>
    </source>
</evidence>
<dbReference type="PIRSF" id="PIRSF004925">
    <property type="entry name" value="HcaT"/>
    <property type="match status" value="1"/>
</dbReference>
<keyword evidence="4" id="KW-0997">Cell inner membrane</keyword>
<evidence type="ECO:0000256" key="6">
    <source>
        <dbReference type="ARBA" id="ARBA00022989"/>
    </source>
</evidence>
<evidence type="ECO:0000256" key="3">
    <source>
        <dbReference type="ARBA" id="ARBA00022475"/>
    </source>
</evidence>
<accession>A0A1F6U5N0</accession>
<comment type="caution">
    <text evidence="10">The sequence shown here is derived from an EMBL/GenBank/DDBJ whole genome shotgun (WGS) entry which is preliminary data.</text>
</comment>
<dbReference type="SUPFAM" id="SSF103473">
    <property type="entry name" value="MFS general substrate transporter"/>
    <property type="match status" value="1"/>
</dbReference>
<feature type="transmembrane region" description="Helical" evidence="8">
    <location>
        <begin position="7"/>
        <end position="26"/>
    </location>
</feature>
<dbReference type="InterPro" id="IPR024989">
    <property type="entry name" value="MFS_assoc_dom"/>
</dbReference>
<sequence length="379" mass="42350">MPYWRLSGFYFFYFATLGVLVPYWSLYLQSVGFAPVDIGNLVAILMFSRIVAPVVWGWIADHREQRMAVVRLASFLTFAVFSGVFFGVTFWWLAAVMLLFSFFWHASLPLLEVFVMRHTAERPGAYGRVRLWGSIGFIVSVIALGPVIDGHGPWWVLPSLLSLMLGIWLFSLTLPESEMKGAVEHATPFREALWRPEVFAFLLACLLMQISHGPYYTFYSIYLESYGYSKTVIGMLWAFAVVCEIGVFLLMQRLLTRVSLRAVLIVSFFLAAVRWLLIGHFPENLSVLVLAQALHAATFGSFHATAMQLVHRFFTGKHQHRGQAIYGSLSFGIGGAVGSLYSGHAWATLGPTVTFNIAAASAGLAFIVACLLLTRHDHS</sequence>
<feature type="transmembrane region" description="Helical" evidence="8">
    <location>
        <begin position="325"/>
        <end position="347"/>
    </location>
</feature>
<keyword evidence="6 8" id="KW-1133">Transmembrane helix</keyword>
<evidence type="ECO:0000256" key="2">
    <source>
        <dbReference type="ARBA" id="ARBA00022448"/>
    </source>
</evidence>
<dbReference type="PANTHER" id="PTHR23522:SF10">
    <property type="entry name" value="3-PHENYLPROPIONIC ACID TRANSPORTER-RELATED"/>
    <property type="match status" value="1"/>
</dbReference>
<evidence type="ECO:0000256" key="8">
    <source>
        <dbReference type="SAM" id="Phobius"/>
    </source>
</evidence>
<dbReference type="Pfam" id="PF12832">
    <property type="entry name" value="MFS_1_like"/>
    <property type="match status" value="1"/>
</dbReference>
<evidence type="ECO:0000256" key="5">
    <source>
        <dbReference type="ARBA" id="ARBA00022692"/>
    </source>
</evidence>
<dbReference type="InterPro" id="IPR026032">
    <property type="entry name" value="HcaT-like"/>
</dbReference>
<feature type="transmembrane region" description="Helical" evidence="8">
    <location>
        <begin position="193"/>
        <end position="212"/>
    </location>
</feature>
<feature type="transmembrane region" description="Helical" evidence="8">
    <location>
        <begin position="154"/>
        <end position="172"/>
    </location>
</feature>
<evidence type="ECO:0000259" key="9">
    <source>
        <dbReference type="Pfam" id="PF12832"/>
    </source>
</evidence>
<gene>
    <name evidence="10" type="ORF">A3A87_10300</name>
</gene>
<keyword evidence="5 8" id="KW-0812">Transmembrane</keyword>
<feature type="transmembrane region" description="Helical" evidence="8">
    <location>
        <begin position="258"/>
        <end position="278"/>
    </location>
</feature>
<dbReference type="STRING" id="1817768.A3A87_10300"/>
<feature type="transmembrane region" description="Helical" evidence="8">
    <location>
        <begin position="129"/>
        <end position="148"/>
    </location>
</feature>
<organism evidence="10 11">
    <name type="scientific">Candidatus Muproteobacteria bacterium RIFCSPLOWO2_01_FULL_60_18</name>
    <dbReference type="NCBI Taxonomy" id="1817768"/>
    <lineage>
        <taxon>Bacteria</taxon>
        <taxon>Pseudomonadati</taxon>
        <taxon>Pseudomonadota</taxon>
        <taxon>Candidatus Muproteobacteria</taxon>
    </lineage>
</organism>
<keyword evidence="7 8" id="KW-0472">Membrane</keyword>
<feature type="domain" description="Major facilitator superfamily associated" evidence="9">
    <location>
        <begin position="3"/>
        <end position="356"/>
    </location>
</feature>
<feature type="transmembrane region" description="Helical" evidence="8">
    <location>
        <begin position="232"/>
        <end position="251"/>
    </location>
</feature>
<feature type="transmembrane region" description="Helical" evidence="8">
    <location>
        <begin position="38"/>
        <end position="60"/>
    </location>
</feature>
<evidence type="ECO:0000256" key="4">
    <source>
        <dbReference type="ARBA" id="ARBA00022519"/>
    </source>
</evidence>
<dbReference type="Proteomes" id="UP000179037">
    <property type="component" value="Unassembled WGS sequence"/>
</dbReference>
<dbReference type="GO" id="GO:0015528">
    <property type="term" value="F:lactose:proton symporter activity"/>
    <property type="evidence" value="ECO:0007669"/>
    <property type="project" value="TreeGrafter"/>
</dbReference>
<dbReference type="GO" id="GO:0005886">
    <property type="term" value="C:plasma membrane"/>
    <property type="evidence" value="ECO:0007669"/>
    <property type="project" value="UniProtKB-SubCell"/>
</dbReference>
<dbReference type="EMBL" id="MFTC01000010">
    <property type="protein sequence ID" value="OGI52667.1"/>
    <property type="molecule type" value="Genomic_DNA"/>
</dbReference>